<dbReference type="AlphaFoldDB" id="A0A1I2UCJ3"/>
<dbReference type="Proteomes" id="UP000198752">
    <property type="component" value="Unassembled WGS sequence"/>
</dbReference>
<feature type="transmembrane region" description="Helical" evidence="1">
    <location>
        <begin position="6"/>
        <end position="29"/>
    </location>
</feature>
<accession>A0A1I2UCJ3</accession>
<dbReference type="STRING" id="269670.SAMN02982927_02599"/>
<organism evidence="3 4">
    <name type="scientific">Sporolactobacillus nakayamae</name>
    <dbReference type="NCBI Taxonomy" id="269670"/>
    <lineage>
        <taxon>Bacteria</taxon>
        <taxon>Bacillati</taxon>
        <taxon>Bacillota</taxon>
        <taxon>Bacilli</taxon>
        <taxon>Bacillales</taxon>
        <taxon>Sporolactobacillaceae</taxon>
        <taxon>Sporolactobacillus</taxon>
    </lineage>
</organism>
<dbReference type="RefSeq" id="WP_093673621.1">
    <property type="nucleotide sequence ID" value="NZ_FOOY01000019.1"/>
</dbReference>
<evidence type="ECO:0000259" key="2">
    <source>
        <dbReference type="Pfam" id="PF07238"/>
    </source>
</evidence>
<dbReference type="SUPFAM" id="SSF141371">
    <property type="entry name" value="PilZ domain-like"/>
    <property type="match status" value="1"/>
</dbReference>
<keyword evidence="4" id="KW-1185">Reference proteome</keyword>
<keyword evidence="1" id="KW-1133">Transmembrane helix</keyword>
<sequence>MSDNLVIILGAGIEGIFLLAILSAFILHYNKIINNDRKLITNLRQKVYKKNNSEEQSGERRRHHRIVLKNEKCSVKVLDFGEQTLQRLNNKSFMVDMLDISLGGMKIKCSIDFPVKKEVDVSLSFARVDGTMIHVKGMVVRKETKHGYSTTNYGIQFLNLSAKEETEIQLYINQKELSRKQFKSSADQ</sequence>
<evidence type="ECO:0000313" key="4">
    <source>
        <dbReference type="Proteomes" id="UP000198752"/>
    </source>
</evidence>
<proteinExistence type="predicted"/>
<reference evidence="4" key="1">
    <citation type="submission" date="2016-10" db="EMBL/GenBank/DDBJ databases">
        <authorList>
            <person name="Varghese N."/>
            <person name="Submissions S."/>
        </authorList>
    </citation>
    <scope>NUCLEOTIDE SEQUENCE [LARGE SCALE GENOMIC DNA]</scope>
    <source>
        <strain evidence="4">ATCC 700379</strain>
    </source>
</reference>
<evidence type="ECO:0000313" key="3">
    <source>
        <dbReference type="EMBL" id="SFG73347.1"/>
    </source>
</evidence>
<dbReference type="Pfam" id="PF07238">
    <property type="entry name" value="PilZ"/>
    <property type="match status" value="1"/>
</dbReference>
<keyword evidence="1" id="KW-0472">Membrane</keyword>
<gene>
    <name evidence="3" type="ORF">SAMN02982927_02599</name>
</gene>
<protein>
    <submittedName>
        <fullName evidence="3">PilZ domain-containing protein</fullName>
    </submittedName>
</protein>
<evidence type="ECO:0000256" key="1">
    <source>
        <dbReference type="SAM" id="Phobius"/>
    </source>
</evidence>
<dbReference type="OrthoDB" id="2990437at2"/>
<dbReference type="InterPro" id="IPR009875">
    <property type="entry name" value="PilZ_domain"/>
</dbReference>
<keyword evidence="1" id="KW-0812">Transmembrane</keyword>
<dbReference type="EMBL" id="FOOY01000019">
    <property type="protein sequence ID" value="SFG73347.1"/>
    <property type="molecule type" value="Genomic_DNA"/>
</dbReference>
<dbReference type="Gene3D" id="2.40.10.220">
    <property type="entry name" value="predicted glycosyltransferase like domains"/>
    <property type="match status" value="1"/>
</dbReference>
<feature type="domain" description="PilZ" evidence="2">
    <location>
        <begin position="59"/>
        <end position="173"/>
    </location>
</feature>
<name>A0A1I2UCJ3_9BACL</name>
<dbReference type="GO" id="GO:0035438">
    <property type="term" value="F:cyclic-di-GMP binding"/>
    <property type="evidence" value="ECO:0007669"/>
    <property type="project" value="InterPro"/>
</dbReference>